<reference evidence="3 4" key="1">
    <citation type="submission" date="2018-05" db="EMBL/GenBank/DDBJ databases">
        <title>Amnibacterium sp. M8JJ-5, whole genome shotgun sequence.</title>
        <authorList>
            <person name="Tuo L."/>
        </authorList>
    </citation>
    <scope>NUCLEOTIDE SEQUENCE [LARGE SCALE GENOMIC DNA]</scope>
    <source>
        <strain evidence="3 4">M8JJ-5</strain>
    </source>
</reference>
<evidence type="ECO:0000256" key="1">
    <source>
        <dbReference type="SAM" id="MobiDB-lite"/>
    </source>
</evidence>
<dbReference type="Pfam" id="PF07690">
    <property type="entry name" value="MFS_1"/>
    <property type="match status" value="1"/>
</dbReference>
<dbReference type="PANTHER" id="PTHR23542:SF1">
    <property type="entry name" value="MAJOR FACILITATOR SUPERFAMILY (MFS) PROFILE DOMAIN-CONTAINING PROTEIN"/>
    <property type="match status" value="1"/>
</dbReference>
<name>A0A2V1HNZ2_9MICO</name>
<dbReference type="Gene3D" id="1.20.1250.20">
    <property type="entry name" value="MFS general substrate transporter like domains"/>
    <property type="match status" value="1"/>
</dbReference>
<keyword evidence="4" id="KW-1185">Reference proteome</keyword>
<sequence length="440" mass="43986">MPSSHRGVVATAVTLLLTSLVGRLPQAMSALAIVRLVLDAGGDYLLASGLTAAYVLAQTVGQPVLAFAVDRTGRPRWIILGAALLAGGAFVLLAATSVELPLVAGAAAVVAGLATPPIEPVLRSLWPRIMTRGTQLSRAFSADAAVQELLFIIGPLVTAVAVALIGADGSVLLMAVLGLIGASAFVLHRELGLIGPSQPERSRPVAADSAGRKPVRTAIAIPGVQLLVAVQVAVGLSVGVLTISATAHSESAGDPALAGWALAINAGGALTGAVLVARFPVRLSIGRALSVLLAVLGVLYLPTAVITAPSPYWLAAAYLSGLTLPPLLTQVFSAVERAAPRERLTEANAWTVSGFSVGIAVGTLGAGLAADAAGFAGTGAAVVVAAVVAIIVALIMRPGALFDASPDHETVPEGSEVSGPEGAERAGTVEDGTVAGQHDA</sequence>
<feature type="transmembrane region" description="Helical" evidence="2">
    <location>
        <begin position="171"/>
        <end position="188"/>
    </location>
</feature>
<accession>A0A2V1HNZ2</accession>
<dbReference type="AlphaFoldDB" id="A0A2V1HNZ2"/>
<evidence type="ECO:0000256" key="2">
    <source>
        <dbReference type="SAM" id="Phobius"/>
    </source>
</evidence>
<dbReference type="EMBL" id="QEOP01000002">
    <property type="protein sequence ID" value="PVZ94278.1"/>
    <property type="molecule type" value="Genomic_DNA"/>
</dbReference>
<evidence type="ECO:0000313" key="3">
    <source>
        <dbReference type="EMBL" id="PVZ94278.1"/>
    </source>
</evidence>
<feature type="transmembrane region" description="Helical" evidence="2">
    <location>
        <begin position="219"/>
        <end position="245"/>
    </location>
</feature>
<dbReference type="RefSeq" id="WP_116756789.1">
    <property type="nucleotide sequence ID" value="NZ_JBHUEX010000001.1"/>
</dbReference>
<keyword evidence="2" id="KW-0812">Transmembrane</keyword>
<feature type="transmembrane region" description="Helical" evidence="2">
    <location>
        <begin position="312"/>
        <end position="335"/>
    </location>
</feature>
<dbReference type="OrthoDB" id="5243516at2"/>
<feature type="transmembrane region" description="Helical" evidence="2">
    <location>
        <begin position="45"/>
        <end position="65"/>
    </location>
</feature>
<dbReference type="GO" id="GO:0022857">
    <property type="term" value="F:transmembrane transporter activity"/>
    <property type="evidence" value="ECO:0007669"/>
    <property type="project" value="InterPro"/>
</dbReference>
<protein>
    <submittedName>
        <fullName evidence="3">MFS transporter</fullName>
    </submittedName>
</protein>
<dbReference type="SUPFAM" id="SSF103473">
    <property type="entry name" value="MFS general substrate transporter"/>
    <property type="match status" value="1"/>
</dbReference>
<dbReference type="PANTHER" id="PTHR23542">
    <property type="match status" value="1"/>
</dbReference>
<feature type="transmembrane region" description="Helical" evidence="2">
    <location>
        <begin position="288"/>
        <end position="306"/>
    </location>
</feature>
<feature type="region of interest" description="Disordered" evidence="1">
    <location>
        <begin position="405"/>
        <end position="440"/>
    </location>
</feature>
<proteinExistence type="predicted"/>
<dbReference type="InterPro" id="IPR011701">
    <property type="entry name" value="MFS"/>
</dbReference>
<keyword evidence="2" id="KW-1133">Transmembrane helix</keyword>
<organism evidence="3 4">
    <name type="scientific">Amnibacterium flavum</name>
    <dbReference type="NCBI Taxonomy" id="2173173"/>
    <lineage>
        <taxon>Bacteria</taxon>
        <taxon>Bacillati</taxon>
        <taxon>Actinomycetota</taxon>
        <taxon>Actinomycetes</taxon>
        <taxon>Micrococcales</taxon>
        <taxon>Microbacteriaceae</taxon>
        <taxon>Amnibacterium</taxon>
    </lineage>
</organism>
<evidence type="ECO:0000313" key="4">
    <source>
        <dbReference type="Proteomes" id="UP000244893"/>
    </source>
</evidence>
<feature type="transmembrane region" description="Helical" evidence="2">
    <location>
        <begin position="77"/>
        <end position="96"/>
    </location>
</feature>
<feature type="transmembrane region" description="Helical" evidence="2">
    <location>
        <begin position="102"/>
        <end position="122"/>
    </location>
</feature>
<feature type="transmembrane region" description="Helical" evidence="2">
    <location>
        <begin position="142"/>
        <end position="165"/>
    </location>
</feature>
<dbReference type="Proteomes" id="UP000244893">
    <property type="component" value="Unassembled WGS sequence"/>
</dbReference>
<feature type="transmembrane region" description="Helical" evidence="2">
    <location>
        <begin position="375"/>
        <end position="396"/>
    </location>
</feature>
<keyword evidence="2" id="KW-0472">Membrane</keyword>
<feature type="transmembrane region" description="Helical" evidence="2">
    <location>
        <begin position="257"/>
        <end position="276"/>
    </location>
</feature>
<gene>
    <name evidence="3" type="ORF">DDQ50_11090</name>
</gene>
<dbReference type="InterPro" id="IPR036259">
    <property type="entry name" value="MFS_trans_sf"/>
</dbReference>
<feature type="transmembrane region" description="Helical" evidence="2">
    <location>
        <begin position="347"/>
        <end position="369"/>
    </location>
</feature>
<comment type="caution">
    <text evidence="3">The sequence shown here is derived from an EMBL/GenBank/DDBJ whole genome shotgun (WGS) entry which is preliminary data.</text>
</comment>